<protein>
    <submittedName>
        <fullName evidence="4">Uncharacterized protein LOC124809000 isoform X2</fullName>
    </submittedName>
</protein>
<proteinExistence type="predicted"/>
<evidence type="ECO:0000313" key="4">
    <source>
        <dbReference type="RefSeq" id="XP_065648575.1"/>
    </source>
</evidence>
<evidence type="ECO:0000256" key="2">
    <source>
        <dbReference type="SAM" id="SignalP"/>
    </source>
</evidence>
<evidence type="ECO:0000256" key="1">
    <source>
        <dbReference type="SAM" id="MobiDB-lite"/>
    </source>
</evidence>
<feature type="chain" id="PRO_5046531727" evidence="2">
    <location>
        <begin position="19"/>
        <end position="444"/>
    </location>
</feature>
<dbReference type="GeneID" id="124809000"/>
<feature type="signal peptide" evidence="2">
    <location>
        <begin position="1"/>
        <end position="18"/>
    </location>
</feature>
<gene>
    <name evidence="4" type="primary">LOC124809000</name>
</gene>
<organism evidence="3 4">
    <name type="scientific">Hydra vulgaris</name>
    <name type="common">Hydra</name>
    <name type="synonym">Hydra attenuata</name>
    <dbReference type="NCBI Taxonomy" id="6087"/>
    <lineage>
        <taxon>Eukaryota</taxon>
        <taxon>Metazoa</taxon>
        <taxon>Cnidaria</taxon>
        <taxon>Hydrozoa</taxon>
        <taxon>Hydroidolina</taxon>
        <taxon>Anthoathecata</taxon>
        <taxon>Aplanulata</taxon>
        <taxon>Hydridae</taxon>
        <taxon>Hydra</taxon>
    </lineage>
</organism>
<feature type="region of interest" description="Disordered" evidence="1">
    <location>
        <begin position="418"/>
        <end position="444"/>
    </location>
</feature>
<dbReference type="RefSeq" id="XP_065648575.1">
    <property type="nucleotide sequence ID" value="XM_065792503.1"/>
</dbReference>
<feature type="compositionally biased region" description="Polar residues" evidence="1">
    <location>
        <begin position="419"/>
        <end position="428"/>
    </location>
</feature>
<name>A0ABM4BHR6_HYDVU</name>
<evidence type="ECO:0000313" key="3">
    <source>
        <dbReference type="Proteomes" id="UP001652625"/>
    </source>
</evidence>
<accession>A0ABM4BHR6</accession>
<keyword evidence="2" id="KW-0732">Signal</keyword>
<sequence length="444" mass="52141">MIFLRIQCVFIVFYYVSSMPIDYKRRNDENKGVTFNNEKKSIYDEGRPNDNQIQQFTETTDQTLNQKQAILTETPFVFQDLLIIKDDRDEESMKKVFDIVDDQVNDVDEKKNLLKKIEEQTPPQLKQRKVEIRKNVVQEVANKMFPTSPRNAFQMADNLFRLPPEEIFRTALDWGIITSSKTTNLAPAMKELLINQVQEPNGISQDLFIIKDDRDEESMRKVFDIVDDQVKDANEKRILLKKIEEQTPPQMQQRKNEIRQKVIQEVAKKIFPSSRENEIHMIENLNKLSPEQIFKTAFHWGIITSKKTEDLENVNKNTYNIENQDNLRPTMSELLATRHQRSQQSFYTTLSGITYGGYNEDNRFGGFNKYTIPELKTHKKGQTEINQEDETLSQKDFYNRSIELITEKEFQEKYGDLKSYNSNVPLNKSKSEETIYDGSDVDYS</sequence>
<dbReference type="Proteomes" id="UP001652625">
    <property type="component" value="Chromosome 03"/>
</dbReference>
<keyword evidence="3" id="KW-1185">Reference proteome</keyword>
<reference evidence="4" key="1">
    <citation type="submission" date="2025-08" db="UniProtKB">
        <authorList>
            <consortium name="RefSeq"/>
        </authorList>
    </citation>
    <scope>IDENTIFICATION</scope>
</reference>